<sequence length="37" mass="4270">MLARFEYQDYASDIYFVLLLTRNGATRIQAIGYDSGH</sequence>
<dbReference type="EMBL" id="CP004144">
    <property type="protein sequence ID" value="AGF97539.1"/>
    <property type="molecule type" value="Genomic_DNA"/>
</dbReference>
<dbReference type="HOGENOM" id="CLU_3338466_0_0_2"/>
<evidence type="ECO:0000313" key="1">
    <source>
        <dbReference type="EMBL" id="AGF97539.1"/>
    </source>
</evidence>
<dbReference type="AlphaFoldDB" id="M1QKN7"/>
<proteinExistence type="predicted"/>
<name>M1QKN7_METMZ</name>
<accession>M1QKN7</accession>
<protein>
    <submittedName>
        <fullName evidence="1">Uncharacterized protein</fullName>
    </submittedName>
</protein>
<dbReference type="Proteomes" id="UP000011718">
    <property type="component" value="Chromosome"/>
</dbReference>
<dbReference type="BioCyc" id="MMAZ1236903:G139K-2120-MONOMER"/>
<evidence type="ECO:0000313" key="2">
    <source>
        <dbReference type="Proteomes" id="UP000011718"/>
    </source>
</evidence>
<gene>
    <name evidence="1" type="ORF">MmTuc01_2213</name>
</gene>
<dbReference type="KEGG" id="mmaz:MmTuc01_2213"/>
<reference evidence="1 2" key="1">
    <citation type="journal article" date="2013" name="Genome Announc.">
        <title>Complete Genome of a Methanosarcina mazei Strain Isolated from Sediment Samples from an Amazonian Flooded Area.</title>
        <authorList>
            <person name="Assis das Gracas D."/>
            <person name="Thiago Juca Ramos R."/>
            <person name="Vieira Araujo A.C."/>
            <person name="Zahlouth R."/>
            <person name="Ribeiro Carneiro A."/>
            <person name="Souza Lopes T."/>
            <person name="Azevedo Barauna R."/>
            <person name="Azevedo V."/>
            <person name="Cruz Schneider M.P."/>
            <person name="Pellizari V.H."/>
            <person name="Silva A."/>
        </authorList>
    </citation>
    <scope>NUCLEOTIDE SEQUENCE [LARGE SCALE GENOMIC DNA]</scope>
    <source>
        <strain evidence="1 2">Tuc01</strain>
    </source>
</reference>
<organism evidence="1 2">
    <name type="scientific">Methanosarcina mazei Tuc01</name>
    <dbReference type="NCBI Taxonomy" id="1236903"/>
    <lineage>
        <taxon>Archaea</taxon>
        <taxon>Methanobacteriati</taxon>
        <taxon>Methanobacteriota</taxon>
        <taxon>Stenosarchaea group</taxon>
        <taxon>Methanomicrobia</taxon>
        <taxon>Methanosarcinales</taxon>
        <taxon>Methanosarcinaceae</taxon>
        <taxon>Methanosarcina</taxon>
    </lineage>
</organism>